<name>A0A1X0SFG9_RHIZD</name>
<protein>
    <recommendedName>
        <fullName evidence="6">EF-hand domain-containing protein</fullName>
    </recommendedName>
</protein>
<sequence>MEAINKKRPMPFAVLKVQLKKLVEQYDKTGKGVIFTRDLITLIGRFEESNDILLLTDEQKKAILPYTSSNPDLEMTPDDILNLLKIVCTCPQVSISAPTSSRVLLDSRPRLSPPLSSNKSMPWKKRRASFANNNRLEHEELRKSLIQFKHDEEEEEEEEEVNNRNSTNNDNSNDNTNEINAIPTDDENDSQHSTQGLARYYQRSLALTNRLRSSEKSLASMARDNEDRIVQLQNRVEDMHQEVVKQRKEIQEYKGKEQKSLEQISALESHISQIQRSETDQKQVYMSIKLLFDEKCRETQQLQELLKQKEADLEKTESLLCNFQQEVQNLSKERKRLIELQNDLEQELEVSVKAHQQLAEQKSENEKLKEIIDTLKTDLDEALLLSNESELNFVMDRRQSNTSVKTLDAELDQLKTVRDEKDFYKSIATEAKEGLDRVQNELEYLKKELSDENRSLVHELSEFKLKSNQVATVIDIQQDDIWSQSRITRRTNHKRKKRMVHDYHESISSNPFINETAIVVHPQQRVLSRKDDKIVTNTVTFALYTVLVYFFGIITSTFLLDSQGGSIEQALVAAASASGEPKSKVWEIVFYWLQKLLVEPQGLPVS</sequence>
<dbReference type="Proteomes" id="UP000242381">
    <property type="component" value="Unassembled WGS sequence"/>
</dbReference>
<keyword evidence="1" id="KW-0175">Coiled coil</keyword>
<gene>
    <name evidence="4" type="ORF">BCV71DRAFT_287778</name>
</gene>
<feature type="compositionally biased region" description="Low complexity" evidence="2">
    <location>
        <begin position="163"/>
        <end position="180"/>
    </location>
</feature>
<keyword evidence="3" id="KW-1133">Transmembrane helix</keyword>
<dbReference type="VEuPathDB" id="FungiDB:BCV72DRAFT_224685"/>
<evidence type="ECO:0000256" key="2">
    <source>
        <dbReference type="SAM" id="MobiDB-lite"/>
    </source>
</evidence>
<accession>A0A1X0SFG9</accession>
<keyword evidence="3" id="KW-0812">Transmembrane</keyword>
<organism evidence="4 5">
    <name type="scientific">Rhizopus microsporus</name>
    <dbReference type="NCBI Taxonomy" id="58291"/>
    <lineage>
        <taxon>Eukaryota</taxon>
        <taxon>Fungi</taxon>
        <taxon>Fungi incertae sedis</taxon>
        <taxon>Mucoromycota</taxon>
        <taxon>Mucoromycotina</taxon>
        <taxon>Mucoromycetes</taxon>
        <taxon>Mucorales</taxon>
        <taxon>Mucorineae</taxon>
        <taxon>Rhizopodaceae</taxon>
        <taxon>Rhizopus</taxon>
    </lineage>
</organism>
<proteinExistence type="predicted"/>
<feature type="region of interest" description="Disordered" evidence="2">
    <location>
        <begin position="148"/>
        <end position="194"/>
    </location>
</feature>
<dbReference type="AlphaFoldDB" id="A0A1X0SFG9"/>
<evidence type="ECO:0000256" key="1">
    <source>
        <dbReference type="SAM" id="Coils"/>
    </source>
</evidence>
<feature type="region of interest" description="Disordered" evidence="2">
    <location>
        <begin position="105"/>
        <end position="126"/>
    </location>
</feature>
<feature type="coiled-coil region" evidence="1">
    <location>
        <begin position="428"/>
        <end position="466"/>
    </location>
</feature>
<dbReference type="EMBL" id="KV921261">
    <property type="protein sequence ID" value="ORE23064.1"/>
    <property type="molecule type" value="Genomic_DNA"/>
</dbReference>
<evidence type="ECO:0000313" key="5">
    <source>
        <dbReference type="Proteomes" id="UP000242381"/>
    </source>
</evidence>
<dbReference type="OMA" id="THISNIQ"/>
<feature type="coiled-coil region" evidence="1">
    <location>
        <begin position="222"/>
        <end position="256"/>
    </location>
</feature>
<keyword evidence="3" id="KW-0472">Membrane</keyword>
<feature type="coiled-coil region" evidence="1">
    <location>
        <begin position="299"/>
        <end position="385"/>
    </location>
</feature>
<evidence type="ECO:0000313" key="4">
    <source>
        <dbReference type="EMBL" id="ORE23064.1"/>
    </source>
</evidence>
<feature type="transmembrane region" description="Helical" evidence="3">
    <location>
        <begin position="541"/>
        <end position="560"/>
    </location>
</feature>
<evidence type="ECO:0008006" key="6">
    <source>
        <dbReference type="Google" id="ProtNLM"/>
    </source>
</evidence>
<reference evidence="4 5" key="1">
    <citation type="journal article" date="2016" name="Proc. Natl. Acad. Sci. U.S.A.">
        <title>Lipid metabolic changes in an early divergent fungus govern the establishment of a mutualistic symbiosis with endobacteria.</title>
        <authorList>
            <person name="Lastovetsky O.A."/>
            <person name="Gaspar M.L."/>
            <person name="Mondo S.J."/>
            <person name="LaButti K.M."/>
            <person name="Sandor L."/>
            <person name="Grigoriev I.V."/>
            <person name="Henry S.A."/>
            <person name="Pawlowska T.E."/>
        </authorList>
    </citation>
    <scope>NUCLEOTIDE SEQUENCE [LARGE SCALE GENOMIC DNA]</scope>
    <source>
        <strain evidence="4 5">ATCC 11559</strain>
    </source>
</reference>
<evidence type="ECO:0000256" key="3">
    <source>
        <dbReference type="SAM" id="Phobius"/>
    </source>
</evidence>